<dbReference type="SUPFAM" id="SSF50998">
    <property type="entry name" value="Quinoprotein alcohol dehydrogenase-like"/>
    <property type="match status" value="1"/>
</dbReference>
<dbReference type="OrthoDB" id="10372100at2759"/>
<sequence length="573" mass="62959">MPNIPSAPEVPKAHPLQLRREPEAMRIGLLSSIIDEGFLGIRETIWRYTKSHSPTSFTRPHSDPWASSMSIIGSGTGNDAVAVCASSDDRILNHDMSSGDTLLMSLPAGLPVTSVLHHNGIVYYKVDDEPKLRRWSCNSNEEIASIPIDFDGRILASGGYLFCLTFRAECRFCSSESSSPSSAWYFWFNALPMHKDPFSALMGRLRSRDATPHGGEEISRPAQPEPTYSLDVVVSSESWQCAYNFYSNRGILYMQVNGSALSFSSGQPLLDCCVIPDKVGLVAATSLSHSLRVHVIDILAGVILHTSADFDGSATNSVHVLRSGRIVYELSCLSVVYSCQLLPVSSFLFHLTMLDDNVIFASTWADSNSGLSSDYLCYPCASLSAAFLDSRHIMCFGILADCSVKLITSQWTLCPQLRPCLMACSRLIAKVPARLPLATKCEWMLHLPILQTYHWMVRLLAWQSRSLGSTLFVTISTTGNIGAIMDTTVSNSILDGAVGFETKVLFGDRRMLRDVTILPASLFKVSFVAMGDQVVGTRMLLSLGLSRDLLRSERLIQDCVEHIVKGFTQIVSA</sequence>
<gene>
    <name evidence="1" type="ORF">FOZ60_004520</name>
</gene>
<accession>A0A7J6PGV9</accession>
<name>A0A7J6PGV9_PEROL</name>
<reference evidence="1 2" key="1">
    <citation type="submission" date="2020-04" db="EMBL/GenBank/DDBJ databases">
        <title>Perkinsus olseni comparative genomics.</title>
        <authorList>
            <person name="Bogema D.R."/>
        </authorList>
    </citation>
    <scope>NUCLEOTIDE SEQUENCE [LARGE SCALE GENOMIC DNA]</scope>
    <source>
        <strain evidence="1">00978-12</strain>
    </source>
</reference>
<dbReference type="EMBL" id="JABANP010000020">
    <property type="protein sequence ID" value="KAF4695444.1"/>
    <property type="molecule type" value="Genomic_DNA"/>
</dbReference>
<dbReference type="InterPro" id="IPR011047">
    <property type="entry name" value="Quinoprotein_ADH-like_sf"/>
</dbReference>
<proteinExistence type="predicted"/>
<dbReference type="Proteomes" id="UP000541610">
    <property type="component" value="Unassembled WGS sequence"/>
</dbReference>
<protein>
    <submittedName>
        <fullName evidence="1">Uncharacterized protein</fullName>
    </submittedName>
</protein>
<evidence type="ECO:0000313" key="1">
    <source>
        <dbReference type="EMBL" id="KAF4695444.1"/>
    </source>
</evidence>
<comment type="caution">
    <text evidence="1">The sequence shown here is derived from an EMBL/GenBank/DDBJ whole genome shotgun (WGS) entry which is preliminary data.</text>
</comment>
<organism evidence="1 2">
    <name type="scientific">Perkinsus olseni</name>
    <name type="common">Perkinsus atlanticus</name>
    <dbReference type="NCBI Taxonomy" id="32597"/>
    <lineage>
        <taxon>Eukaryota</taxon>
        <taxon>Sar</taxon>
        <taxon>Alveolata</taxon>
        <taxon>Perkinsozoa</taxon>
        <taxon>Perkinsea</taxon>
        <taxon>Perkinsida</taxon>
        <taxon>Perkinsidae</taxon>
        <taxon>Perkinsus</taxon>
    </lineage>
</organism>
<evidence type="ECO:0000313" key="2">
    <source>
        <dbReference type="Proteomes" id="UP000541610"/>
    </source>
</evidence>
<dbReference type="AlphaFoldDB" id="A0A7J6PGV9"/>